<dbReference type="EMBL" id="PJQM01002307">
    <property type="protein sequence ID" value="RCH96449.1"/>
    <property type="molecule type" value="Genomic_DNA"/>
</dbReference>
<evidence type="ECO:0000313" key="1">
    <source>
        <dbReference type="EMBL" id="RCH96449.1"/>
    </source>
</evidence>
<keyword evidence="2" id="KW-1185">Reference proteome</keyword>
<comment type="caution">
    <text evidence="1">The sequence shown here is derived from an EMBL/GenBank/DDBJ whole genome shotgun (WGS) entry which is preliminary data.</text>
</comment>
<dbReference type="STRING" id="4846.A0A367K2S1"/>
<gene>
    <name evidence="1" type="ORF">CU098_008053</name>
</gene>
<evidence type="ECO:0000313" key="2">
    <source>
        <dbReference type="Proteomes" id="UP000253551"/>
    </source>
</evidence>
<name>A0A367K2S1_RHIST</name>
<sequence length="164" mass="18984">MLPTLGWIAYDTLSSHPVVQSSKCVEKGLKDLGHQLSQFSWEAFSQGKVTFDTILDCVRHQESIMCHAISLTRKLPRQFQLVDQLLCHDQVIVQEGQERSAVFELFKSERNGIGEPSFREYILFSDCKDLRTRDQLVLPFRQYALVKDNEIRIVDMQSTDTLYI</sequence>
<protein>
    <submittedName>
        <fullName evidence="1">Uncharacterized protein</fullName>
    </submittedName>
</protein>
<dbReference type="OrthoDB" id="2282966at2759"/>
<dbReference type="AlphaFoldDB" id="A0A367K2S1"/>
<reference evidence="1 2" key="1">
    <citation type="journal article" date="2018" name="G3 (Bethesda)">
        <title>Phylogenetic and Phylogenomic Definition of Rhizopus Species.</title>
        <authorList>
            <person name="Gryganskyi A.P."/>
            <person name="Golan J."/>
            <person name="Dolatabadi S."/>
            <person name="Mondo S."/>
            <person name="Robb S."/>
            <person name="Idnurm A."/>
            <person name="Muszewska A."/>
            <person name="Steczkiewicz K."/>
            <person name="Masonjones S."/>
            <person name="Liao H.L."/>
            <person name="Gajdeczka M.T."/>
            <person name="Anike F."/>
            <person name="Vuek A."/>
            <person name="Anishchenko I.M."/>
            <person name="Voigt K."/>
            <person name="de Hoog G.S."/>
            <person name="Smith M.E."/>
            <person name="Heitman J."/>
            <person name="Vilgalys R."/>
            <person name="Stajich J.E."/>
        </authorList>
    </citation>
    <scope>NUCLEOTIDE SEQUENCE [LARGE SCALE GENOMIC DNA]</scope>
    <source>
        <strain evidence="1 2">LSU 92-RS-03</strain>
    </source>
</reference>
<dbReference type="Proteomes" id="UP000253551">
    <property type="component" value="Unassembled WGS sequence"/>
</dbReference>
<organism evidence="1 2">
    <name type="scientific">Rhizopus stolonifer</name>
    <name type="common">Rhizopus nigricans</name>
    <dbReference type="NCBI Taxonomy" id="4846"/>
    <lineage>
        <taxon>Eukaryota</taxon>
        <taxon>Fungi</taxon>
        <taxon>Fungi incertae sedis</taxon>
        <taxon>Mucoromycota</taxon>
        <taxon>Mucoromycotina</taxon>
        <taxon>Mucoromycetes</taxon>
        <taxon>Mucorales</taxon>
        <taxon>Mucorineae</taxon>
        <taxon>Rhizopodaceae</taxon>
        <taxon>Rhizopus</taxon>
    </lineage>
</organism>
<proteinExistence type="predicted"/>
<accession>A0A367K2S1</accession>